<reference evidence="3 4" key="1">
    <citation type="journal article" date="2015" name="Antonie Van Leeuwenhoek">
        <title>Lampropedia puyangensis sp. nov., isolated from symptomatic bark of Populus ? euramericana canker and emended description of Lampropedia hyalina (Ehrenberg 1832) Lee et al. 2004.</title>
        <authorList>
            <person name="Li Y."/>
            <person name="Wang T."/>
            <person name="Piao C.G."/>
            <person name="Wang L.F."/>
            <person name="Tian G.Z."/>
            <person name="Zhu T.H."/>
            <person name="Guo M.W."/>
        </authorList>
    </citation>
    <scope>NUCLEOTIDE SEQUENCE [LARGE SCALE GENOMIC DNA]</scope>
    <source>
        <strain evidence="3 4">2-bin</strain>
    </source>
</reference>
<evidence type="ECO:0000259" key="2">
    <source>
        <dbReference type="Pfam" id="PF00089"/>
    </source>
</evidence>
<dbReference type="InterPro" id="IPR043504">
    <property type="entry name" value="Peptidase_S1_PA_chymotrypsin"/>
</dbReference>
<evidence type="ECO:0000313" key="4">
    <source>
        <dbReference type="Proteomes" id="UP000308917"/>
    </source>
</evidence>
<keyword evidence="4" id="KW-1185">Reference proteome</keyword>
<dbReference type="PROSITE" id="PS00134">
    <property type="entry name" value="TRYPSIN_HIS"/>
    <property type="match status" value="1"/>
</dbReference>
<dbReference type="RefSeq" id="WP_136572537.1">
    <property type="nucleotide sequence ID" value="NZ_STFG01000003.1"/>
</dbReference>
<dbReference type="InterPro" id="IPR033116">
    <property type="entry name" value="TRYPSIN_SER"/>
</dbReference>
<dbReference type="GO" id="GO:0006508">
    <property type="term" value="P:proteolysis"/>
    <property type="evidence" value="ECO:0007669"/>
    <property type="project" value="InterPro"/>
</dbReference>
<dbReference type="InterPro" id="IPR001254">
    <property type="entry name" value="Trypsin_dom"/>
</dbReference>
<dbReference type="SUPFAM" id="SSF50494">
    <property type="entry name" value="Trypsin-like serine proteases"/>
    <property type="match status" value="1"/>
</dbReference>
<organism evidence="3 4">
    <name type="scientific">Lampropedia puyangensis</name>
    <dbReference type="NCBI Taxonomy" id="1330072"/>
    <lineage>
        <taxon>Bacteria</taxon>
        <taxon>Pseudomonadati</taxon>
        <taxon>Pseudomonadota</taxon>
        <taxon>Betaproteobacteria</taxon>
        <taxon>Burkholderiales</taxon>
        <taxon>Comamonadaceae</taxon>
        <taxon>Lampropedia</taxon>
    </lineage>
</organism>
<comment type="caution">
    <text evidence="3">The sequence shown here is derived from an EMBL/GenBank/DDBJ whole genome shotgun (WGS) entry which is preliminary data.</text>
</comment>
<evidence type="ECO:0000256" key="1">
    <source>
        <dbReference type="SAM" id="SignalP"/>
    </source>
</evidence>
<name>A0A4S8FDI0_9BURK</name>
<dbReference type="Pfam" id="PF00089">
    <property type="entry name" value="Trypsin"/>
    <property type="match status" value="1"/>
</dbReference>
<gene>
    <name evidence="3" type="ORF">E9531_04350</name>
</gene>
<sequence>MWRVLLVFILFSSPLMAQEVEFVDSMEKAIKIAGLEEKVSKDNLKAIDEMQSNSNYLLEQLGDAYAGDWIEYDENNNAYQVIAIAGMVLPKNISVNYNVKYILVEKSASYLRNLQQDISNIVEANDFFYKGEIKSFGVDFIENKISIEVSRDALSEVENYLRNSGIDLDYVYFTIQDGDYHLYGEIYGGTKIVSSKKGNLTVYRCTAGFNASIDIYPVVLTAGHCANVPGLDEVFFFDIEGNASGSFKGDLIGGYFENKTSNGIDAVLFGNANFLHVQFPKIYTSYVTLANVKAPVKSSLGTSVCSFGRVTGWRCGNITGVDRQILTNNTWYTMNTARFCGAVGDSGGPVVNANNNAEGIFSGAVSNGSYVSNCGPSVGGGSQTIVVYTSISKIINLIPGLVIKTQ</sequence>
<dbReference type="Proteomes" id="UP000308917">
    <property type="component" value="Unassembled WGS sequence"/>
</dbReference>
<dbReference type="OrthoDB" id="8809450at2"/>
<feature type="domain" description="Peptidase S1" evidence="2">
    <location>
        <begin position="218"/>
        <end position="364"/>
    </location>
</feature>
<evidence type="ECO:0000313" key="3">
    <source>
        <dbReference type="EMBL" id="THU03972.1"/>
    </source>
</evidence>
<proteinExistence type="predicted"/>
<dbReference type="CDD" id="cd21112">
    <property type="entry name" value="alphaLP-like"/>
    <property type="match status" value="1"/>
</dbReference>
<dbReference type="InterPro" id="IPR009003">
    <property type="entry name" value="Peptidase_S1_PA"/>
</dbReference>
<dbReference type="Gene3D" id="2.40.10.10">
    <property type="entry name" value="Trypsin-like serine proteases"/>
    <property type="match status" value="2"/>
</dbReference>
<dbReference type="InterPro" id="IPR018114">
    <property type="entry name" value="TRYPSIN_HIS"/>
</dbReference>
<feature type="signal peptide" evidence="1">
    <location>
        <begin position="1"/>
        <end position="17"/>
    </location>
</feature>
<dbReference type="AlphaFoldDB" id="A0A4S8FDI0"/>
<dbReference type="EMBL" id="STFG01000003">
    <property type="protein sequence ID" value="THU03972.1"/>
    <property type="molecule type" value="Genomic_DNA"/>
</dbReference>
<protein>
    <submittedName>
        <fullName evidence="3">S1 family peptidase</fullName>
    </submittedName>
</protein>
<feature type="chain" id="PRO_5020273651" evidence="1">
    <location>
        <begin position="18"/>
        <end position="406"/>
    </location>
</feature>
<keyword evidence="1" id="KW-0732">Signal</keyword>
<accession>A0A4S8FDI0</accession>
<dbReference type="PROSITE" id="PS00135">
    <property type="entry name" value="TRYPSIN_SER"/>
    <property type="match status" value="1"/>
</dbReference>
<dbReference type="GO" id="GO:0004252">
    <property type="term" value="F:serine-type endopeptidase activity"/>
    <property type="evidence" value="ECO:0007669"/>
    <property type="project" value="InterPro"/>
</dbReference>